<keyword evidence="4" id="KW-1185">Reference proteome</keyword>
<organism evidence="3 4">
    <name type="scientific">Streptosporangium canum</name>
    <dbReference type="NCBI Taxonomy" id="324952"/>
    <lineage>
        <taxon>Bacteria</taxon>
        <taxon>Bacillati</taxon>
        <taxon>Actinomycetota</taxon>
        <taxon>Actinomycetes</taxon>
        <taxon>Streptosporangiales</taxon>
        <taxon>Streptosporangiaceae</taxon>
        <taxon>Streptosporangium</taxon>
    </lineage>
</organism>
<dbReference type="AlphaFoldDB" id="A0A1I4AHG0"/>
<proteinExistence type="predicted"/>
<accession>A0A1I4AHG0</accession>
<gene>
    <name evidence="3" type="ORF">SAMN05216275_12840</name>
</gene>
<keyword evidence="2" id="KW-0812">Transmembrane</keyword>
<evidence type="ECO:0000313" key="3">
    <source>
        <dbReference type="EMBL" id="SFK55179.1"/>
    </source>
</evidence>
<evidence type="ECO:0000256" key="2">
    <source>
        <dbReference type="SAM" id="Phobius"/>
    </source>
</evidence>
<keyword evidence="2" id="KW-1133">Transmembrane helix</keyword>
<evidence type="ECO:0000256" key="1">
    <source>
        <dbReference type="SAM" id="MobiDB-lite"/>
    </source>
</evidence>
<evidence type="ECO:0000313" key="4">
    <source>
        <dbReference type="Proteomes" id="UP000199111"/>
    </source>
</evidence>
<dbReference type="EMBL" id="FOQY01000028">
    <property type="protein sequence ID" value="SFK55179.1"/>
    <property type="molecule type" value="Genomic_DNA"/>
</dbReference>
<name>A0A1I4AHG0_9ACTN</name>
<keyword evidence="2" id="KW-0472">Membrane</keyword>
<feature type="compositionally biased region" description="Polar residues" evidence="1">
    <location>
        <begin position="118"/>
        <end position="128"/>
    </location>
</feature>
<feature type="transmembrane region" description="Helical" evidence="2">
    <location>
        <begin position="12"/>
        <end position="31"/>
    </location>
</feature>
<protein>
    <submittedName>
        <fullName evidence="3">Uncharacterized protein</fullName>
    </submittedName>
</protein>
<dbReference type="Proteomes" id="UP000199111">
    <property type="component" value="Unassembled WGS sequence"/>
</dbReference>
<feature type="region of interest" description="Disordered" evidence="1">
    <location>
        <begin position="80"/>
        <end position="160"/>
    </location>
</feature>
<reference evidence="4" key="1">
    <citation type="submission" date="2016-10" db="EMBL/GenBank/DDBJ databases">
        <authorList>
            <person name="Varghese N."/>
            <person name="Submissions S."/>
        </authorList>
    </citation>
    <scope>NUCLEOTIDE SEQUENCE [LARGE SCALE GENOMIC DNA]</scope>
    <source>
        <strain evidence="4">CGMCC 4.2126</strain>
    </source>
</reference>
<sequence>MTGSRLWHGAAIIALVVLAASLAAGLLWFFADPLNLPPQLLDTLDQRASVIGMFAGMLLGVAGFVVAVMALRAQTRADRIPAGTAPPETAAAEQRAPQVAAEGERSVPEPADAPAPQPGNTDESSTGTGKYVVDLRQAHGVQVGEHLTQHNVFGSPTDPA</sequence>
<feature type="compositionally biased region" description="Low complexity" evidence="1">
    <location>
        <begin position="81"/>
        <end position="101"/>
    </location>
</feature>
<feature type="transmembrane region" description="Helical" evidence="2">
    <location>
        <begin position="51"/>
        <end position="71"/>
    </location>
</feature>